<dbReference type="AlphaFoldDB" id="F9DSP2"/>
<dbReference type="EMBL" id="AFPZ01000056">
    <property type="protein sequence ID" value="EGQ26150.1"/>
    <property type="molecule type" value="Genomic_DNA"/>
</dbReference>
<dbReference type="Pfam" id="PF08838">
    <property type="entry name" value="DUF1811"/>
    <property type="match status" value="1"/>
</dbReference>
<dbReference type="Gene3D" id="1.10.287.880">
    <property type="entry name" value="Hypothetical protein YfhH domain"/>
    <property type="match status" value="1"/>
</dbReference>
<comment type="caution">
    <text evidence="1">The sequence shown here is derived from an EMBL/GenBank/DDBJ whole genome shotgun (WGS) entry which is preliminary data.</text>
</comment>
<dbReference type="STRING" id="759851.SAMN04244570_3344"/>
<reference evidence="1 2" key="1">
    <citation type="submission" date="2011-04" db="EMBL/GenBank/DDBJ databases">
        <authorList>
            <person name="Muzny D."/>
            <person name="Qin X."/>
            <person name="Deng J."/>
            <person name="Jiang H."/>
            <person name="Liu Y."/>
            <person name="Qu J."/>
            <person name="Song X.-Z."/>
            <person name="Zhang L."/>
            <person name="Thornton R."/>
            <person name="Coyle M."/>
            <person name="Francisco L."/>
            <person name="Jackson L."/>
            <person name="Javaid M."/>
            <person name="Korchina V."/>
            <person name="Kovar C."/>
            <person name="Mata R."/>
            <person name="Mathew T."/>
            <person name="Ngo R."/>
            <person name="Nguyen L."/>
            <person name="Nguyen N."/>
            <person name="Okwuonu G."/>
            <person name="Ongeri F."/>
            <person name="Pham C."/>
            <person name="Simmons D."/>
            <person name="Wilczek-Boney K."/>
            <person name="Hale W."/>
            <person name="Jakkamsetti A."/>
            <person name="Pham P."/>
            <person name="Ruth R."/>
            <person name="San Lucas F."/>
            <person name="Warren J."/>
            <person name="Zhang J."/>
            <person name="Zhao Z."/>
            <person name="Zhou C."/>
            <person name="Zhu D."/>
            <person name="Lee S."/>
            <person name="Bess C."/>
            <person name="Blankenburg K."/>
            <person name="Forbes L."/>
            <person name="Fu Q."/>
            <person name="Gubbala S."/>
            <person name="Hirani K."/>
            <person name="Jayaseelan J.C."/>
            <person name="Lara F."/>
            <person name="Munidasa M."/>
            <person name="Palculict T."/>
            <person name="Patil S."/>
            <person name="Pu L.-L."/>
            <person name="Saada N."/>
            <person name="Tang L."/>
            <person name="Weissenberger G."/>
            <person name="Zhu Y."/>
            <person name="Hemphill L."/>
            <person name="Shang Y."/>
            <person name="Youmans B."/>
            <person name="Ayvaz T."/>
            <person name="Ross M."/>
            <person name="Santibanez J."/>
            <person name="Aqrawi P."/>
            <person name="Gross S."/>
            <person name="Joshi V."/>
            <person name="Fowler G."/>
            <person name="Nazareth L."/>
            <person name="Reid J."/>
            <person name="Worley K."/>
            <person name="Petrosino J."/>
            <person name="Highlander S."/>
            <person name="Gibbs R."/>
        </authorList>
    </citation>
    <scope>NUCLEOTIDE SEQUENCE [LARGE SCALE GENOMIC DNA]</scope>
    <source>
        <strain evidence="1 2">2681</strain>
    </source>
</reference>
<evidence type="ECO:0000313" key="2">
    <source>
        <dbReference type="Proteomes" id="UP000005316"/>
    </source>
</evidence>
<organism evidence="1 2">
    <name type="scientific">Sporosarcina newyorkensis 2681</name>
    <dbReference type="NCBI Taxonomy" id="1027292"/>
    <lineage>
        <taxon>Bacteria</taxon>
        <taxon>Bacillati</taxon>
        <taxon>Bacillota</taxon>
        <taxon>Bacilli</taxon>
        <taxon>Bacillales</taxon>
        <taxon>Caryophanaceae</taxon>
        <taxon>Sporosarcina</taxon>
    </lineage>
</organism>
<dbReference type="Gene3D" id="2.30.30.340">
    <property type="entry name" value="Hypothetical protein YfhH like domains"/>
    <property type="match status" value="1"/>
</dbReference>
<protein>
    <submittedName>
        <fullName evidence="1">Transcriptional regulator</fullName>
    </submittedName>
</protein>
<accession>F9DSP2</accession>
<dbReference type="HOGENOM" id="CLU_143316_0_0_9"/>
<dbReference type="Proteomes" id="UP000005316">
    <property type="component" value="Unassembled WGS sequence"/>
</dbReference>
<name>F9DSP2_9BACL</name>
<evidence type="ECO:0000313" key="1">
    <source>
        <dbReference type="EMBL" id="EGQ26150.1"/>
    </source>
</evidence>
<dbReference type="eggNOG" id="ENOG5032PGC">
    <property type="taxonomic scope" value="Bacteria"/>
</dbReference>
<dbReference type="SUPFAM" id="SSF101697">
    <property type="entry name" value="Hypothetical protein YfhH"/>
    <property type="match status" value="1"/>
</dbReference>
<dbReference type="InterPro" id="IPR014938">
    <property type="entry name" value="YfhH-like"/>
</dbReference>
<gene>
    <name evidence="1" type="ORF">HMPREF9372_1823</name>
</gene>
<dbReference type="InterPro" id="IPR036289">
    <property type="entry name" value="YfhH"/>
</dbReference>
<sequence length="113" mass="12948">MKKMETEKHYSEMNENELRSEVASLMEKARKAEQMGMISEYAVHQRKAVMVQSYLVDPESIKPGEMYRIEGDDGMFFQVDYLKGLFAWGHRLGGEKAIEALPIAMLKDVKSGK</sequence>
<proteinExistence type="predicted"/>